<dbReference type="EMBL" id="CAOQHR010000002">
    <property type="protein sequence ID" value="CAI6298512.1"/>
    <property type="molecule type" value="Genomic_DNA"/>
</dbReference>
<keyword evidence="1" id="KW-1133">Transmembrane helix</keyword>
<dbReference type="Proteomes" id="UP001152607">
    <property type="component" value="Unassembled WGS sequence"/>
</dbReference>
<evidence type="ECO:0000256" key="1">
    <source>
        <dbReference type="SAM" id="Phobius"/>
    </source>
</evidence>
<accession>A0A9W4U7S6</accession>
<evidence type="ECO:0000313" key="2">
    <source>
        <dbReference type="EMBL" id="CAI6298512.1"/>
    </source>
</evidence>
<gene>
    <name evidence="2" type="ORF">PDIGIT_LOCUS2744</name>
</gene>
<comment type="caution">
    <text evidence="2">The sequence shown here is derived from an EMBL/GenBank/DDBJ whole genome shotgun (WGS) entry which is preliminary data.</text>
</comment>
<dbReference type="AlphaFoldDB" id="A0A9W4U7S6"/>
<keyword evidence="3" id="KW-1185">Reference proteome</keyword>
<organism evidence="2 3">
    <name type="scientific">Periconia digitata</name>
    <dbReference type="NCBI Taxonomy" id="1303443"/>
    <lineage>
        <taxon>Eukaryota</taxon>
        <taxon>Fungi</taxon>
        <taxon>Dikarya</taxon>
        <taxon>Ascomycota</taxon>
        <taxon>Pezizomycotina</taxon>
        <taxon>Dothideomycetes</taxon>
        <taxon>Pleosporomycetidae</taxon>
        <taxon>Pleosporales</taxon>
        <taxon>Massarineae</taxon>
        <taxon>Periconiaceae</taxon>
        <taxon>Periconia</taxon>
    </lineage>
</organism>
<proteinExistence type="predicted"/>
<keyword evidence="1" id="KW-0812">Transmembrane</keyword>
<dbReference type="OrthoDB" id="4837440at2759"/>
<sequence length="114" mass="12708">MAVSKLCSECATPRRTRTIIYRCRLTFHQPYSVFNYRLIERPIVIMQFSIFATVLFATLVTSASLPPRAMPYTGPCSQDNCGASGKNCGTAYLCVPWPHMDPALREGCTCSYGK</sequence>
<evidence type="ECO:0000313" key="3">
    <source>
        <dbReference type="Proteomes" id="UP001152607"/>
    </source>
</evidence>
<name>A0A9W4U7S6_9PLEO</name>
<keyword evidence="1" id="KW-0472">Membrane</keyword>
<protein>
    <submittedName>
        <fullName evidence="2">Uncharacterized protein</fullName>
    </submittedName>
</protein>
<feature type="transmembrane region" description="Helical" evidence="1">
    <location>
        <begin position="43"/>
        <end position="65"/>
    </location>
</feature>
<reference evidence="2" key="1">
    <citation type="submission" date="2023-01" db="EMBL/GenBank/DDBJ databases">
        <authorList>
            <person name="Van Ghelder C."/>
            <person name="Rancurel C."/>
        </authorList>
    </citation>
    <scope>NUCLEOTIDE SEQUENCE</scope>
    <source>
        <strain evidence="2">CNCM I-4278</strain>
    </source>
</reference>